<sequence length="106" mass="11931">MKAYMLNMHTNAGFVRACATKVQRILLISNKLIASGYPGSCLNSPYCYTKYTEINIGGYSNLKNLRCLSYEIKWMYLRTLTDFDGPGDIAINYIENNINTSVPSSL</sequence>
<proteinExistence type="predicted"/>
<protein>
    <submittedName>
        <fullName evidence="1">Uncharacterized protein</fullName>
    </submittedName>
</protein>
<accession>A0A1A9VNQ8</accession>
<name>A0A1A9VNQ8_GLOAU</name>
<reference evidence="1" key="1">
    <citation type="submission" date="2020-05" db="UniProtKB">
        <authorList>
            <consortium name="EnsemblMetazoa"/>
        </authorList>
    </citation>
    <scope>IDENTIFICATION</scope>
    <source>
        <strain evidence="1">TTRI</strain>
    </source>
</reference>
<evidence type="ECO:0000313" key="2">
    <source>
        <dbReference type="Proteomes" id="UP000078200"/>
    </source>
</evidence>
<dbReference type="VEuPathDB" id="VectorBase:GAUT042813"/>
<dbReference type="Proteomes" id="UP000078200">
    <property type="component" value="Unassembled WGS sequence"/>
</dbReference>
<dbReference type="EnsemblMetazoa" id="GAUT042813-RA">
    <property type="protein sequence ID" value="GAUT042813-PA"/>
    <property type="gene ID" value="GAUT042813"/>
</dbReference>
<evidence type="ECO:0000313" key="1">
    <source>
        <dbReference type="EnsemblMetazoa" id="GAUT042813-PA"/>
    </source>
</evidence>
<dbReference type="AlphaFoldDB" id="A0A1A9VNQ8"/>
<organism evidence="1 2">
    <name type="scientific">Glossina austeni</name>
    <name type="common">Savannah tsetse fly</name>
    <dbReference type="NCBI Taxonomy" id="7395"/>
    <lineage>
        <taxon>Eukaryota</taxon>
        <taxon>Metazoa</taxon>
        <taxon>Ecdysozoa</taxon>
        <taxon>Arthropoda</taxon>
        <taxon>Hexapoda</taxon>
        <taxon>Insecta</taxon>
        <taxon>Pterygota</taxon>
        <taxon>Neoptera</taxon>
        <taxon>Endopterygota</taxon>
        <taxon>Diptera</taxon>
        <taxon>Brachycera</taxon>
        <taxon>Muscomorpha</taxon>
        <taxon>Hippoboscoidea</taxon>
        <taxon>Glossinidae</taxon>
        <taxon>Glossina</taxon>
    </lineage>
</organism>
<keyword evidence="2" id="KW-1185">Reference proteome</keyword>